<evidence type="ECO:0000313" key="7">
    <source>
        <dbReference type="Proteomes" id="UP000634229"/>
    </source>
</evidence>
<gene>
    <name evidence="6" type="ORF">JK363_35965</name>
</gene>
<comment type="cofactor">
    <cofactor evidence="1">
        <name>pyridoxal 5'-phosphate</name>
        <dbReference type="ChEBI" id="CHEBI:597326"/>
    </cofactor>
</comment>
<dbReference type="InterPro" id="IPR009006">
    <property type="entry name" value="Ala_racemase/Decarboxylase_C"/>
</dbReference>
<dbReference type="Pfam" id="PF02784">
    <property type="entry name" value="Orn_Arg_deC_N"/>
    <property type="match status" value="1"/>
</dbReference>
<dbReference type="Gene3D" id="2.40.37.10">
    <property type="entry name" value="Lyase, Ornithine Decarboxylase, Chain A, domain 1"/>
    <property type="match status" value="1"/>
</dbReference>
<dbReference type="InterPro" id="IPR022643">
    <property type="entry name" value="De-COase2_C"/>
</dbReference>
<protein>
    <submittedName>
        <fullName evidence="6">Type III PLP-dependent enzyme</fullName>
    </submittedName>
</protein>
<evidence type="ECO:0000256" key="1">
    <source>
        <dbReference type="ARBA" id="ARBA00001933"/>
    </source>
</evidence>
<dbReference type="PROSITE" id="PS00879">
    <property type="entry name" value="ODR_DC_2_2"/>
    <property type="match status" value="1"/>
</dbReference>
<evidence type="ECO:0000256" key="3">
    <source>
        <dbReference type="RuleBase" id="RU003737"/>
    </source>
</evidence>
<feature type="domain" description="Orn/DAP/Arg decarboxylase 2 N-terminal" evidence="5">
    <location>
        <begin position="23"/>
        <end position="268"/>
    </location>
</feature>
<dbReference type="SUPFAM" id="SSF50621">
    <property type="entry name" value="Alanine racemase C-terminal domain-like"/>
    <property type="match status" value="1"/>
</dbReference>
<dbReference type="Gene3D" id="3.20.20.10">
    <property type="entry name" value="Alanine racemase"/>
    <property type="match status" value="1"/>
</dbReference>
<dbReference type="RefSeq" id="WP_201881918.1">
    <property type="nucleotide sequence ID" value="NZ_JAERRF010000035.1"/>
</dbReference>
<comment type="caution">
    <text evidence="6">The sequence shown here is derived from an EMBL/GenBank/DDBJ whole genome shotgun (WGS) entry which is preliminary data.</text>
</comment>
<organism evidence="6 7">
    <name type="scientific">Streptomyces coffeae</name>
    <dbReference type="NCBI Taxonomy" id="621382"/>
    <lineage>
        <taxon>Bacteria</taxon>
        <taxon>Bacillati</taxon>
        <taxon>Actinomycetota</taxon>
        <taxon>Actinomycetes</taxon>
        <taxon>Kitasatosporales</taxon>
        <taxon>Streptomycetaceae</taxon>
        <taxon>Streptomyces</taxon>
    </lineage>
</organism>
<keyword evidence="2" id="KW-0663">Pyridoxal phosphate</keyword>
<proteinExistence type="inferred from homology"/>
<dbReference type="InterPro" id="IPR000183">
    <property type="entry name" value="Orn/DAP/Arg_de-COase"/>
</dbReference>
<dbReference type="PANTHER" id="PTHR43727:SF2">
    <property type="entry name" value="GROUP IV DECARBOXYLASE"/>
    <property type="match status" value="1"/>
</dbReference>
<evidence type="ECO:0000259" key="4">
    <source>
        <dbReference type="Pfam" id="PF00278"/>
    </source>
</evidence>
<accession>A0ABS1NPR5</accession>
<sequence>MIDRILRRAAERFGTPLYVYDLAELRERVADLRSALLPSAGLFYSLKANPHPSVAAELRQAGCRAEVSSPGELSAALEAGYRPRDVLYTGPGKSPAEIEEALARNVVWFSCESAAELRRLGRAVAGSGGTAEVLLRLQPPTVSKAGLSMGDGRQFGFTPDDAARACAVLPRGIALRGCHVYLGSQFPDVTALLDGFATAKNTIEQVSRTAGITPRAVDLGGGFPWPYATAGAGPALTGLRAGLETLLSDWATGPAPEVSFESGRRLVASAGHLVTTVRDVKERPEGTVVVLDAGINVLGGMSGLGRVLRPATGFLPLRTGDPLPEDGDPFPAGDPEPVTADVVGPLCTPLDRLAVRTSLPAPREGDLLCVPNVGAYGLSASLTRFLSRPAVVEAVYDGERFIGAWRSVTTSVAVG</sequence>
<evidence type="ECO:0000313" key="6">
    <source>
        <dbReference type="EMBL" id="MBL1101939.1"/>
    </source>
</evidence>
<comment type="similarity">
    <text evidence="3">Belongs to the Orn/Lys/Arg decarboxylase class-II family.</text>
</comment>
<keyword evidence="7" id="KW-1185">Reference proteome</keyword>
<dbReference type="PRINTS" id="PR01179">
    <property type="entry name" value="ODADCRBXLASE"/>
</dbReference>
<reference evidence="6 7" key="1">
    <citation type="submission" date="2021-01" db="EMBL/GenBank/DDBJ databases">
        <title>WGS of actinomycetes isolated from Thailand.</title>
        <authorList>
            <person name="Thawai C."/>
        </authorList>
    </citation>
    <scope>NUCLEOTIDE SEQUENCE [LARGE SCALE GENOMIC DNA]</scope>
    <source>
        <strain evidence="6 7">CA1R205</strain>
    </source>
</reference>
<dbReference type="SUPFAM" id="SSF51419">
    <property type="entry name" value="PLP-binding barrel"/>
    <property type="match status" value="1"/>
</dbReference>
<feature type="domain" description="Orn/DAP/Arg decarboxylase 2 C-terminal" evidence="4">
    <location>
        <begin position="17"/>
        <end position="374"/>
    </location>
</feature>
<evidence type="ECO:0000259" key="5">
    <source>
        <dbReference type="Pfam" id="PF02784"/>
    </source>
</evidence>
<dbReference type="Pfam" id="PF00278">
    <property type="entry name" value="Orn_DAP_Arg_deC"/>
    <property type="match status" value="1"/>
</dbReference>
<dbReference type="Proteomes" id="UP000634229">
    <property type="component" value="Unassembled WGS sequence"/>
</dbReference>
<evidence type="ECO:0000256" key="2">
    <source>
        <dbReference type="ARBA" id="ARBA00022898"/>
    </source>
</evidence>
<dbReference type="PANTHER" id="PTHR43727">
    <property type="entry name" value="DIAMINOPIMELATE DECARBOXYLASE"/>
    <property type="match status" value="1"/>
</dbReference>
<dbReference type="InterPro" id="IPR029066">
    <property type="entry name" value="PLP-binding_barrel"/>
</dbReference>
<dbReference type="InterPro" id="IPR022644">
    <property type="entry name" value="De-COase2_N"/>
</dbReference>
<dbReference type="EMBL" id="JAERRF010000035">
    <property type="protein sequence ID" value="MBL1101939.1"/>
    <property type="molecule type" value="Genomic_DNA"/>
</dbReference>
<dbReference type="InterPro" id="IPR022657">
    <property type="entry name" value="De-COase2_CS"/>
</dbReference>
<name>A0ABS1NPR5_9ACTN</name>